<evidence type="ECO:0000313" key="3">
    <source>
        <dbReference type="Proteomes" id="UP000029500"/>
    </source>
</evidence>
<dbReference type="PANTHER" id="PTHR43317">
    <property type="entry name" value="THERMOSPERMINE SYNTHASE ACAULIS5"/>
    <property type="match status" value="1"/>
</dbReference>
<reference evidence="2 3" key="1">
    <citation type="submission" date="2014-08" db="EMBL/GenBank/DDBJ databases">
        <title>Comparative genomics of the Paenibacillus odorifer group.</title>
        <authorList>
            <person name="den Bakker H.C."/>
            <person name="Tsai Y.-C."/>
            <person name="Martin N."/>
            <person name="Korlach J."/>
            <person name="Wiedmann M."/>
        </authorList>
    </citation>
    <scope>NUCLEOTIDE SEQUENCE [LARGE SCALE GENOMIC DNA]</scope>
    <source>
        <strain evidence="2 3">DSM 15220</strain>
    </source>
</reference>
<dbReference type="AlphaFoldDB" id="A0A089M3T0"/>
<sequence>MLKEIDLLQPRSHLSDEQQGIQVYDTTELYGETGRFRVLQFSGDAIQGALDLDHPRRVVFEYPRAMIHLMEAGGPFFEDVFLIGHGIGTIAGYFTEKRFKIAEVSAEVVELSRQHFGYSQDNVIVGDGRSILEGEPEHCYDYILLDAFTADGTPRHLISSGFFALARSRLNSRGSIIMNLMGRSEKDRLMGAIHTTLSEAFPYVKAFALPSGGTADIRNILIMGSGKPIRYQARQMAGFAEITLGQGHVIRD</sequence>
<protein>
    <submittedName>
        <fullName evidence="2">Spermidine synthase</fullName>
    </submittedName>
</protein>
<keyword evidence="1" id="KW-0620">Polyamine biosynthesis</keyword>
<dbReference type="Gene3D" id="3.40.50.150">
    <property type="entry name" value="Vaccinia Virus protein VP39"/>
    <property type="match status" value="1"/>
</dbReference>
<dbReference type="Proteomes" id="UP000029500">
    <property type="component" value="Chromosome"/>
</dbReference>
<keyword evidence="3" id="KW-1185">Reference proteome</keyword>
<accession>A0A089M3T0</accession>
<dbReference type="NCBIfam" id="NF037959">
    <property type="entry name" value="MFS_SpdSyn"/>
    <property type="match status" value="1"/>
</dbReference>
<dbReference type="HOGENOM" id="CLU_1128204_0_0_9"/>
<evidence type="ECO:0000256" key="1">
    <source>
        <dbReference type="ARBA" id="ARBA00023115"/>
    </source>
</evidence>
<dbReference type="OrthoDB" id="9761985at2"/>
<dbReference type="GO" id="GO:0006596">
    <property type="term" value="P:polyamine biosynthetic process"/>
    <property type="evidence" value="ECO:0007669"/>
    <property type="project" value="UniProtKB-KW"/>
</dbReference>
<gene>
    <name evidence="2" type="ORF">PGRAT_04895</name>
</gene>
<organism evidence="2 3">
    <name type="scientific">Paenibacillus graminis</name>
    <dbReference type="NCBI Taxonomy" id="189425"/>
    <lineage>
        <taxon>Bacteria</taxon>
        <taxon>Bacillati</taxon>
        <taxon>Bacillota</taxon>
        <taxon>Bacilli</taxon>
        <taxon>Bacillales</taxon>
        <taxon>Paenibacillaceae</taxon>
        <taxon>Paenibacillus</taxon>
    </lineage>
</organism>
<dbReference type="KEGG" id="pgm:PGRAT_04895"/>
<dbReference type="eggNOG" id="COG0421">
    <property type="taxonomic scope" value="Bacteria"/>
</dbReference>
<dbReference type="EMBL" id="CP009287">
    <property type="protein sequence ID" value="AIQ67045.1"/>
    <property type="molecule type" value="Genomic_DNA"/>
</dbReference>
<dbReference type="STRING" id="189425.PGRAT_04895"/>
<dbReference type="InterPro" id="IPR029063">
    <property type="entry name" value="SAM-dependent_MTases_sf"/>
</dbReference>
<proteinExistence type="predicted"/>
<evidence type="ECO:0000313" key="2">
    <source>
        <dbReference type="EMBL" id="AIQ67045.1"/>
    </source>
</evidence>
<dbReference type="PANTHER" id="PTHR43317:SF1">
    <property type="entry name" value="THERMOSPERMINE SYNTHASE ACAULIS5"/>
    <property type="match status" value="1"/>
</dbReference>
<dbReference type="SUPFAM" id="SSF53335">
    <property type="entry name" value="S-adenosyl-L-methionine-dependent methyltransferases"/>
    <property type="match status" value="1"/>
</dbReference>
<name>A0A089M3T0_9BACL</name>